<keyword evidence="2" id="KW-1185">Reference proteome</keyword>
<sequence length="180" mass="20994">MTLFPKLIQNTLPRLGSDHVPIWLEVGGHWSFPRPFRYELAWTTDGSFLDLVKQWWVTFNPQGCGAFIWSKKMAGLRNYLRHWAKFSFGSIKLKKLSLLNDLEGLDVIMEQRALSPSEVAHGENLRKQLMLICRQEELYWKQRSRLQWLKEGDENTSFFHATANGRKNRNFIPSICLGGI</sequence>
<reference evidence="2" key="1">
    <citation type="journal article" date="2022" name="Nat. Commun.">
        <title>Chromosome evolution and the genetic basis of agronomically important traits in greater yam.</title>
        <authorList>
            <person name="Bredeson J.V."/>
            <person name="Lyons J.B."/>
            <person name="Oniyinde I.O."/>
            <person name="Okereke N.R."/>
            <person name="Kolade O."/>
            <person name="Nnabue I."/>
            <person name="Nwadili C.O."/>
            <person name="Hribova E."/>
            <person name="Parker M."/>
            <person name="Nwogha J."/>
            <person name="Shu S."/>
            <person name="Carlson J."/>
            <person name="Kariba R."/>
            <person name="Muthemba S."/>
            <person name="Knop K."/>
            <person name="Barton G.J."/>
            <person name="Sherwood A.V."/>
            <person name="Lopez-Montes A."/>
            <person name="Asiedu R."/>
            <person name="Jamnadass R."/>
            <person name="Muchugi A."/>
            <person name="Goodstein D."/>
            <person name="Egesi C.N."/>
            <person name="Featherston J."/>
            <person name="Asfaw A."/>
            <person name="Simpson G.G."/>
            <person name="Dolezel J."/>
            <person name="Hendre P.S."/>
            <person name="Van Deynze A."/>
            <person name="Kumar P.L."/>
            <person name="Obidiegwu J.E."/>
            <person name="Bhattacharjee R."/>
            <person name="Rokhsar D.S."/>
        </authorList>
    </citation>
    <scope>NUCLEOTIDE SEQUENCE [LARGE SCALE GENOMIC DNA]</scope>
    <source>
        <strain evidence="2">cv. TDa95/00328</strain>
    </source>
</reference>
<dbReference type="Proteomes" id="UP000827976">
    <property type="component" value="Chromosome 7"/>
</dbReference>
<name>A0ACB7VSQ7_DIOAL</name>
<evidence type="ECO:0000313" key="2">
    <source>
        <dbReference type="Proteomes" id="UP000827976"/>
    </source>
</evidence>
<dbReference type="EMBL" id="CM037017">
    <property type="protein sequence ID" value="KAH7677444.1"/>
    <property type="molecule type" value="Genomic_DNA"/>
</dbReference>
<organism evidence="1 2">
    <name type="scientific">Dioscorea alata</name>
    <name type="common">Purple yam</name>
    <dbReference type="NCBI Taxonomy" id="55571"/>
    <lineage>
        <taxon>Eukaryota</taxon>
        <taxon>Viridiplantae</taxon>
        <taxon>Streptophyta</taxon>
        <taxon>Embryophyta</taxon>
        <taxon>Tracheophyta</taxon>
        <taxon>Spermatophyta</taxon>
        <taxon>Magnoliopsida</taxon>
        <taxon>Liliopsida</taxon>
        <taxon>Dioscoreales</taxon>
        <taxon>Dioscoreaceae</taxon>
        <taxon>Dioscorea</taxon>
    </lineage>
</organism>
<gene>
    <name evidence="1" type="ORF">IHE45_07G084600</name>
</gene>
<proteinExistence type="predicted"/>
<evidence type="ECO:0000313" key="1">
    <source>
        <dbReference type="EMBL" id="KAH7677444.1"/>
    </source>
</evidence>
<accession>A0ACB7VSQ7</accession>
<protein>
    <submittedName>
        <fullName evidence="1">Uncharacterized protein</fullName>
    </submittedName>
</protein>
<comment type="caution">
    <text evidence="1">The sequence shown here is derived from an EMBL/GenBank/DDBJ whole genome shotgun (WGS) entry which is preliminary data.</text>
</comment>